<reference evidence="5" key="1">
    <citation type="journal article" date="2011" name="Nat. Genet.">
        <title>The genome of the mesopolyploid crop species Brassica rapa.</title>
        <authorList>
            <consortium name="Brassica rapa Genome Sequencing Project Consortium"/>
            <person name="Wang X."/>
            <person name="Wang H."/>
            <person name="Wang J."/>
            <person name="Sun R."/>
            <person name="Wu J."/>
            <person name="Liu S."/>
            <person name="Bai Y."/>
            <person name="Mun J.H."/>
            <person name="Bancroft I."/>
            <person name="Cheng F."/>
            <person name="Huang S."/>
            <person name="Li X."/>
            <person name="Hua W."/>
            <person name="Wang J."/>
            <person name="Wang X."/>
            <person name="Freeling M."/>
            <person name="Pires J.C."/>
            <person name="Paterson A.H."/>
            <person name="Chalhoub B."/>
            <person name="Wang B."/>
            <person name="Hayward A."/>
            <person name="Sharpe A.G."/>
            <person name="Park B.S."/>
            <person name="Weisshaar B."/>
            <person name="Liu B."/>
            <person name="Li B."/>
            <person name="Liu B."/>
            <person name="Tong C."/>
            <person name="Song C."/>
            <person name="Duran C."/>
            <person name="Peng C."/>
            <person name="Geng C."/>
            <person name="Koh C."/>
            <person name="Lin C."/>
            <person name="Edwards D."/>
            <person name="Mu D."/>
            <person name="Shen D."/>
            <person name="Soumpourou E."/>
            <person name="Li F."/>
            <person name="Fraser F."/>
            <person name="Conant G."/>
            <person name="Lassalle G."/>
            <person name="King G.J."/>
            <person name="Bonnema G."/>
            <person name="Tang H."/>
            <person name="Wang H."/>
            <person name="Belcram H."/>
            <person name="Zhou H."/>
            <person name="Hirakawa H."/>
            <person name="Abe H."/>
            <person name="Guo H."/>
            <person name="Wang H."/>
            <person name="Jin H."/>
            <person name="Parkin I.A."/>
            <person name="Batley J."/>
            <person name="Kim J.S."/>
            <person name="Just J."/>
            <person name="Li J."/>
            <person name="Xu J."/>
            <person name="Deng J."/>
            <person name="Kim J.A."/>
            <person name="Li J."/>
            <person name="Yu J."/>
            <person name="Meng J."/>
            <person name="Wang J."/>
            <person name="Min J."/>
            <person name="Poulain J."/>
            <person name="Wang J."/>
            <person name="Hatakeyama K."/>
            <person name="Wu K."/>
            <person name="Wang L."/>
            <person name="Fang L."/>
            <person name="Trick M."/>
            <person name="Links M.G."/>
            <person name="Zhao M."/>
            <person name="Jin M."/>
            <person name="Ramchiary N."/>
            <person name="Drou N."/>
            <person name="Berkman P.J."/>
            <person name="Cai Q."/>
            <person name="Huang Q."/>
            <person name="Li R."/>
            <person name="Tabata S."/>
            <person name="Cheng S."/>
            <person name="Zhang S."/>
            <person name="Zhang S."/>
            <person name="Huang S."/>
            <person name="Sato S."/>
            <person name="Sun S."/>
            <person name="Kwon S.J."/>
            <person name="Choi S.R."/>
            <person name="Lee T.H."/>
            <person name="Fan W."/>
            <person name="Zhao X."/>
            <person name="Tan X."/>
            <person name="Xu X."/>
            <person name="Wang Y."/>
            <person name="Qiu Y."/>
            <person name="Yin Y."/>
            <person name="Li Y."/>
            <person name="Du Y."/>
            <person name="Liao Y."/>
            <person name="Lim Y."/>
            <person name="Narusaka Y."/>
            <person name="Wang Y."/>
            <person name="Wang Z."/>
            <person name="Li Z."/>
            <person name="Wang Z."/>
            <person name="Xiong Z."/>
            <person name="Zhang Z."/>
        </authorList>
    </citation>
    <scope>NUCLEOTIDE SEQUENCE [LARGE SCALE GENOMIC DNA]</scope>
    <source>
        <strain evidence="5">cv. Chiifu-401-42</strain>
    </source>
</reference>
<keyword evidence="5" id="KW-1185">Reference proteome</keyword>
<evidence type="ECO:0000259" key="1">
    <source>
        <dbReference type="Pfam" id="PF13456"/>
    </source>
</evidence>
<dbReference type="EMBL" id="LR031568">
    <property type="protein sequence ID" value="VDC61468.1"/>
    <property type="molecule type" value="Genomic_DNA"/>
</dbReference>
<feature type="domain" description="RNase H type-1" evidence="1">
    <location>
        <begin position="8"/>
        <end position="63"/>
    </location>
</feature>
<dbReference type="EMBL" id="LS974625">
    <property type="protein sequence ID" value="CAG7864209.1"/>
    <property type="molecule type" value="Genomic_DNA"/>
</dbReference>
<reference evidence="4" key="4">
    <citation type="submission" date="2023-03" db="UniProtKB">
        <authorList>
            <consortium name="EnsemblPlants"/>
        </authorList>
    </citation>
    <scope>IDENTIFICATION</scope>
    <source>
        <strain evidence="4">cv. Chiifu-401-42</strain>
    </source>
</reference>
<sequence>MSIRSSRQMAVTLKTSNLRVRSDSQTLIKVLTNRAMIKEIFGVVADIKHLSSMFSYISFDFIP</sequence>
<accession>M4E2Y2</accession>
<gene>
    <name evidence="3" type="ORF">BRAA09T39079Z</name>
    <name evidence="2" type="ORF">BRAPAZ1V2_A09P46760.2</name>
</gene>
<name>A0A3P5YNB5_BRACM</name>
<evidence type="ECO:0000313" key="5">
    <source>
        <dbReference type="Proteomes" id="UP000011750"/>
    </source>
</evidence>
<dbReference type="Gramene" id="A09p46760.2_BraZ1">
    <property type="protein sequence ID" value="A09p46760.2_BraZ1.CDS.1"/>
    <property type="gene ID" value="A09g46760.2_BraZ1"/>
</dbReference>
<dbReference type="Pfam" id="PF13456">
    <property type="entry name" value="RVT_3"/>
    <property type="match status" value="1"/>
</dbReference>
<dbReference type="AlphaFoldDB" id="A0A3P5YNB5"/>
<dbReference type="HOGENOM" id="CLU_2888930_0_0_1"/>
<dbReference type="EnsemblPlants" id="Bra023133.1">
    <property type="protein sequence ID" value="Bra023133.1-P"/>
    <property type="gene ID" value="Bra023133"/>
</dbReference>
<dbReference type="GO" id="GO:0003676">
    <property type="term" value="F:nucleic acid binding"/>
    <property type="evidence" value="ECO:0007669"/>
    <property type="project" value="InterPro"/>
</dbReference>
<evidence type="ECO:0000313" key="3">
    <source>
        <dbReference type="EMBL" id="VDC61468.1"/>
    </source>
</evidence>
<organism evidence="3">
    <name type="scientific">Brassica campestris</name>
    <name type="common">Field mustard</name>
    <dbReference type="NCBI Taxonomy" id="3711"/>
    <lineage>
        <taxon>Eukaryota</taxon>
        <taxon>Viridiplantae</taxon>
        <taxon>Streptophyta</taxon>
        <taxon>Embryophyta</taxon>
        <taxon>Tracheophyta</taxon>
        <taxon>Spermatophyta</taxon>
        <taxon>Magnoliopsida</taxon>
        <taxon>eudicotyledons</taxon>
        <taxon>Gunneridae</taxon>
        <taxon>Pentapetalae</taxon>
        <taxon>rosids</taxon>
        <taxon>malvids</taxon>
        <taxon>Brassicales</taxon>
        <taxon>Brassicaceae</taxon>
        <taxon>Brassiceae</taxon>
        <taxon>Brassica</taxon>
    </lineage>
</organism>
<dbReference type="Proteomes" id="UP000011750">
    <property type="component" value="Chromosome A09"/>
</dbReference>
<accession>A0A3P5YNB5</accession>
<dbReference type="InterPro" id="IPR002156">
    <property type="entry name" value="RNaseH_domain"/>
</dbReference>
<proteinExistence type="predicted"/>
<evidence type="ECO:0000313" key="4">
    <source>
        <dbReference type="EnsemblPlants" id="Bra023133.1-P"/>
    </source>
</evidence>
<evidence type="ECO:0000313" key="2">
    <source>
        <dbReference type="EMBL" id="CAG7864209.1"/>
    </source>
</evidence>
<dbReference type="GO" id="GO:0004523">
    <property type="term" value="F:RNA-DNA hybrid ribonuclease activity"/>
    <property type="evidence" value="ECO:0007669"/>
    <property type="project" value="InterPro"/>
</dbReference>
<reference evidence="3" key="3">
    <citation type="submission" date="2018-11" db="EMBL/GenBank/DDBJ databases">
        <authorList>
            <consortium name="Genoscope - CEA"/>
            <person name="William W."/>
        </authorList>
    </citation>
    <scope>NUCLEOTIDE SEQUENCE</scope>
</reference>
<protein>
    <recommendedName>
        <fullName evidence="1">RNase H type-1 domain-containing protein</fullName>
    </recommendedName>
</protein>
<dbReference type="Proteomes" id="UP000694005">
    <property type="component" value="Chromosome A09"/>
</dbReference>
<dbReference type="Gramene" id="Bra023133.1">
    <property type="protein sequence ID" value="Bra023133.1-P"/>
    <property type="gene ID" value="Bra023133"/>
</dbReference>
<reference evidence="5" key="2">
    <citation type="journal article" date="2018" name="Hortic Res">
        <title>Improved Brassica rapa reference genome by single-molecule sequencing and chromosome conformation capture technologies.</title>
        <authorList>
            <person name="Zhang L."/>
            <person name="Cai X."/>
            <person name="Wu J."/>
            <person name="Liu M."/>
            <person name="Grob S."/>
            <person name="Cheng F."/>
            <person name="Liang J."/>
            <person name="Cai C."/>
            <person name="Liu Z."/>
            <person name="Liu B."/>
            <person name="Wang F."/>
            <person name="Li S."/>
            <person name="Liu F."/>
            <person name="Li X."/>
            <person name="Cheng L."/>
            <person name="Yang W."/>
            <person name="Li M.H."/>
            <person name="Grossniklaus U."/>
            <person name="Zheng H."/>
            <person name="Wang X."/>
        </authorList>
    </citation>
    <scope>NUCLEOTIDE SEQUENCE [LARGE SCALE GENOMIC DNA]</scope>
    <source>
        <strain evidence="5">cv. Chiifu-401-42</strain>
    </source>
</reference>